<sequence length="97" mass="10331">MYGCVGNPICCPPQYCVRDTFTPRMIPVIQPVVTVNRQNIVDVPQPYVQQITRNVTVDRGFANTGNFGFGNAGFGGAGFGGLGNAGAFGASNRLFTR</sequence>
<dbReference type="PATRIC" id="fig|49338.4.peg.5536"/>
<dbReference type="EMBL" id="LK996017">
    <property type="protein sequence ID" value="CDX05028.1"/>
    <property type="molecule type" value="Genomic_DNA"/>
</dbReference>
<evidence type="ECO:0000313" key="3">
    <source>
        <dbReference type="Proteomes" id="UP000054623"/>
    </source>
</evidence>
<accession>A0A098B827</accession>
<evidence type="ECO:0000313" key="2">
    <source>
        <dbReference type="EMBL" id="KTE93582.1"/>
    </source>
</evidence>
<dbReference type="Proteomes" id="UP000054623">
    <property type="component" value="Unassembled WGS sequence"/>
</dbReference>
<evidence type="ECO:0008006" key="4">
    <source>
        <dbReference type="Google" id="ProtNLM"/>
    </source>
</evidence>
<dbReference type="RefSeq" id="WP_015945447.1">
    <property type="nucleotide sequence ID" value="NZ_CABKQQ010000054.1"/>
</dbReference>
<protein>
    <recommendedName>
        <fullName evidence="4">Spore coat protein D</fullName>
    </recommendedName>
</protein>
<organism evidence="1">
    <name type="scientific">Desulfitobacterium hafniense</name>
    <name type="common">Desulfitobacterium frappieri</name>
    <dbReference type="NCBI Taxonomy" id="49338"/>
    <lineage>
        <taxon>Bacteria</taxon>
        <taxon>Bacillati</taxon>
        <taxon>Bacillota</taxon>
        <taxon>Clostridia</taxon>
        <taxon>Eubacteriales</taxon>
        <taxon>Desulfitobacteriaceae</taxon>
        <taxon>Desulfitobacterium</taxon>
    </lineage>
</organism>
<dbReference type="OrthoDB" id="1799558at2"/>
<reference evidence="1" key="1">
    <citation type="submission" date="2014-07" db="EMBL/GenBank/DDBJ databases">
        <authorList>
            <person name="Hornung V.Bastian."/>
        </authorList>
    </citation>
    <scope>NUCLEOTIDE SEQUENCE</scope>
    <source>
        <strain evidence="1">PCE-S</strain>
    </source>
</reference>
<gene>
    <name evidence="2" type="ORF">AT727_01105</name>
    <name evidence="1" type="ORF">DPCES_5142</name>
</gene>
<name>A0A098B827_DESHA</name>
<proteinExistence type="predicted"/>
<dbReference type="EMBL" id="LOCK01000001">
    <property type="protein sequence ID" value="KTE93582.1"/>
    <property type="molecule type" value="Genomic_DNA"/>
</dbReference>
<dbReference type="AlphaFoldDB" id="A0A098B827"/>
<reference evidence="2 3" key="2">
    <citation type="submission" date="2015-12" db="EMBL/GenBank/DDBJ databases">
        <title>Draft Genome Sequence of Desulfitobacterium hafniense Strain DH, a Sulfate-reducing Bacterium Isolated from Paddy Soils.</title>
        <authorList>
            <person name="Bao P."/>
            <person name="Zhang X."/>
            <person name="Li G."/>
        </authorList>
    </citation>
    <scope>NUCLEOTIDE SEQUENCE [LARGE SCALE GENOMIC DNA]</scope>
    <source>
        <strain evidence="2 3">DH</strain>
    </source>
</reference>
<evidence type="ECO:0000313" key="1">
    <source>
        <dbReference type="EMBL" id="CDX05028.1"/>
    </source>
</evidence>